<protein>
    <recommendedName>
        <fullName evidence="3">Phosphoribulokinase/uridine kinase domain-containing protein</fullName>
    </recommendedName>
</protein>
<sequence length="238" mass="27012">MQSEYSRLTDTIRRQARSHHKPRYLVSIAGIPGSGKTTAAQAIVRQLNEDSTTRAVLLSMDGFHLSRAALDRLPDPQLAHVRRGAPWTFDTRRFVQFVRDLRSWADEVPLASPSIGVWPTENVLRAPAFDHKVKDPVQDAIAITPDASIIILEGNYLLLDEPEWRELAGLVDYRIFVDADIEEARERLAKRHVRAGIEKTLEDGFRRVDSNDYLNALLIRSKLLRPDMVVTSIPLQQD</sequence>
<dbReference type="PANTHER" id="PTHR10285">
    <property type="entry name" value="URIDINE KINASE"/>
    <property type="match status" value="1"/>
</dbReference>
<keyword evidence="2" id="KW-1185">Reference proteome</keyword>
<proteinExistence type="predicted"/>
<dbReference type="Gene3D" id="3.40.50.300">
    <property type="entry name" value="P-loop containing nucleotide triphosphate hydrolases"/>
    <property type="match status" value="2"/>
</dbReference>
<evidence type="ECO:0008006" key="3">
    <source>
        <dbReference type="Google" id="ProtNLM"/>
    </source>
</evidence>
<comment type="caution">
    <text evidence="1">The sequence shown here is derived from an EMBL/GenBank/DDBJ whole genome shotgun (WGS) entry which is preliminary data.</text>
</comment>
<dbReference type="EMBL" id="JAVDPF010000002">
    <property type="protein sequence ID" value="KAL1885439.1"/>
    <property type="molecule type" value="Genomic_DNA"/>
</dbReference>
<evidence type="ECO:0000313" key="1">
    <source>
        <dbReference type="EMBL" id="KAL1885439.1"/>
    </source>
</evidence>
<name>A0ABR3YDA6_9EURO</name>
<evidence type="ECO:0000313" key="2">
    <source>
        <dbReference type="Proteomes" id="UP001583193"/>
    </source>
</evidence>
<accession>A0ABR3YDA6</accession>
<dbReference type="SUPFAM" id="SSF52540">
    <property type="entry name" value="P-loop containing nucleoside triphosphate hydrolases"/>
    <property type="match status" value="1"/>
</dbReference>
<dbReference type="InterPro" id="IPR027417">
    <property type="entry name" value="P-loop_NTPase"/>
</dbReference>
<reference evidence="1 2" key="1">
    <citation type="journal article" date="2024" name="IMA Fungus">
        <title>IMA Genome - F19 : A genome assembly and annotation guide to empower mycologists, including annotated draft genome sequences of Ceratocystis pirilliformis, Diaporthe australafricana, Fusarium ophioides, Paecilomyces lecythidis, and Sporothrix stenoceras.</title>
        <authorList>
            <person name="Aylward J."/>
            <person name="Wilson A.M."/>
            <person name="Visagie C.M."/>
            <person name="Spraker J."/>
            <person name="Barnes I."/>
            <person name="Buitendag C."/>
            <person name="Ceriani C."/>
            <person name="Del Mar Angel L."/>
            <person name="du Plessis D."/>
            <person name="Fuchs T."/>
            <person name="Gasser K."/>
            <person name="Kramer D."/>
            <person name="Li W."/>
            <person name="Munsamy K."/>
            <person name="Piso A."/>
            <person name="Price J.L."/>
            <person name="Sonnekus B."/>
            <person name="Thomas C."/>
            <person name="van der Nest A."/>
            <person name="van Dijk A."/>
            <person name="van Heerden A."/>
            <person name="van Vuuren N."/>
            <person name="Yilmaz N."/>
            <person name="Duong T.A."/>
            <person name="van der Merwe N.A."/>
            <person name="Wingfield M.J."/>
            <person name="Wingfield B.D."/>
        </authorList>
    </citation>
    <scope>NUCLEOTIDE SEQUENCE [LARGE SCALE GENOMIC DNA]</scope>
    <source>
        <strain evidence="1 2">CMW 18167</strain>
    </source>
</reference>
<dbReference type="Proteomes" id="UP001583193">
    <property type="component" value="Unassembled WGS sequence"/>
</dbReference>
<gene>
    <name evidence="1" type="ORF">Plec18167_000933</name>
</gene>
<organism evidence="1 2">
    <name type="scientific">Paecilomyces lecythidis</name>
    <dbReference type="NCBI Taxonomy" id="3004212"/>
    <lineage>
        <taxon>Eukaryota</taxon>
        <taxon>Fungi</taxon>
        <taxon>Dikarya</taxon>
        <taxon>Ascomycota</taxon>
        <taxon>Pezizomycotina</taxon>
        <taxon>Eurotiomycetes</taxon>
        <taxon>Eurotiomycetidae</taxon>
        <taxon>Eurotiales</taxon>
        <taxon>Thermoascaceae</taxon>
        <taxon>Paecilomyces</taxon>
    </lineage>
</organism>